<dbReference type="Gene3D" id="3.30.40.10">
    <property type="entry name" value="Zinc/RING finger domain, C3HC4 (zinc finger)"/>
    <property type="match status" value="1"/>
</dbReference>
<dbReference type="EMBL" id="PFAZ01000001">
    <property type="protein sequence ID" value="PIR89453.1"/>
    <property type="molecule type" value="Genomic_DNA"/>
</dbReference>
<feature type="domain" description="UBP-type" evidence="1">
    <location>
        <begin position="3"/>
        <end position="88"/>
    </location>
</feature>
<dbReference type="SMART" id="SM00290">
    <property type="entry name" value="ZnF_UBP"/>
    <property type="match status" value="1"/>
</dbReference>
<organism evidence="2 3">
    <name type="scientific">Candidatus Harrisonbacteria bacterium CG10_big_fil_rev_8_21_14_0_10_40_38</name>
    <dbReference type="NCBI Taxonomy" id="1974583"/>
    <lineage>
        <taxon>Bacteria</taxon>
        <taxon>Candidatus Harrisoniibacteriota</taxon>
    </lineage>
</organism>
<dbReference type="AlphaFoldDB" id="A0A2H0USU6"/>
<comment type="caution">
    <text evidence="2">The sequence shown here is derived from an EMBL/GenBank/DDBJ whole genome shotgun (WGS) entry which is preliminary data.</text>
</comment>
<dbReference type="Pfam" id="PF02148">
    <property type="entry name" value="zf-UBP"/>
    <property type="match status" value="1"/>
</dbReference>
<reference evidence="3" key="1">
    <citation type="submission" date="2017-09" db="EMBL/GenBank/DDBJ databases">
        <title>Depth-based differentiation of microbial function through sediment-hosted aquifers and enrichment of novel symbionts in the deep terrestrial subsurface.</title>
        <authorList>
            <person name="Probst A.J."/>
            <person name="Ladd B."/>
            <person name="Jarett J.K."/>
            <person name="Geller-Mcgrath D.E."/>
            <person name="Sieber C.M.K."/>
            <person name="Emerson J.B."/>
            <person name="Anantharaman K."/>
            <person name="Thomas B.C."/>
            <person name="Malmstrom R."/>
            <person name="Stieglmeier M."/>
            <person name="Klingl A."/>
            <person name="Woyke T."/>
            <person name="Ryan C.M."/>
            <person name="Banfield J.F."/>
        </authorList>
    </citation>
    <scope>NUCLEOTIDE SEQUENCE [LARGE SCALE GENOMIC DNA]</scope>
</reference>
<proteinExistence type="predicted"/>
<evidence type="ECO:0000259" key="1">
    <source>
        <dbReference type="PROSITE" id="PS50271"/>
    </source>
</evidence>
<dbReference type="InterPro" id="IPR001607">
    <property type="entry name" value="Znf_UBP"/>
</dbReference>
<sequence>MPDTCVHLSQIAESVSPKTPNGCEECLVSGDGWMNLRLCLHCGHVGCCESSKNKHAAAHFSGTSHPIIESFGSPEKWRWCYVHQMYVE</sequence>
<accession>A0A2H0USU6</accession>
<name>A0A2H0USU6_9BACT</name>
<dbReference type="SUPFAM" id="SSF57850">
    <property type="entry name" value="RING/U-box"/>
    <property type="match status" value="1"/>
</dbReference>
<evidence type="ECO:0000313" key="2">
    <source>
        <dbReference type="EMBL" id="PIR89453.1"/>
    </source>
</evidence>
<dbReference type="Proteomes" id="UP000231157">
    <property type="component" value="Unassembled WGS sequence"/>
</dbReference>
<dbReference type="InterPro" id="IPR013083">
    <property type="entry name" value="Znf_RING/FYVE/PHD"/>
</dbReference>
<protein>
    <recommendedName>
        <fullName evidence="1">UBP-type domain-containing protein</fullName>
    </recommendedName>
</protein>
<gene>
    <name evidence="2" type="ORF">COU07_00950</name>
</gene>
<evidence type="ECO:0000313" key="3">
    <source>
        <dbReference type="Proteomes" id="UP000231157"/>
    </source>
</evidence>
<dbReference type="GO" id="GO:0008270">
    <property type="term" value="F:zinc ion binding"/>
    <property type="evidence" value="ECO:0007669"/>
    <property type="project" value="InterPro"/>
</dbReference>
<dbReference type="PROSITE" id="PS50271">
    <property type="entry name" value="ZF_UBP"/>
    <property type="match status" value="1"/>
</dbReference>